<dbReference type="GO" id="GO:0003676">
    <property type="term" value="F:nucleic acid binding"/>
    <property type="evidence" value="ECO:0007669"/>
    <property type="project" value="InterPro"/>
</dbReference>
<keyword evidence="4" id="KW-1185">Reference proteome</keyword>
<evidence type="ECO:0000313" key="3">
    <source>
        <dbReference type="EMBL" id="KAI7731062.1"/>
    </source>
</evidence>
<dbReference type="PANTHER" id="PTHR47074">
    <property type="entry name" value="BNAC02G40300D PROTEIN"/>
    <property type="match status" value="1"/>
</dbReference>
<dbReference type="InterPro" id="IPR002156">
    <property type="entry name" value="RNaseH_domain"/>
</dbReference>
<dbReference type="InterPro" id="IPR052929">
    <property type="entry name" value="RNase_H-like_EbsB-rel"/>
</dbReference>
<dbReference type="EMBL" id="JAMZMK010010557">
    <property type="protein sequence ID" value="KAI7731062.1"/>
    <property type="molecule type" value="Genomic_DNA"/>
</dbReference>
<evidence type="ECO:0000256" key="1">
    <source>
        <dbReference type="SAM" id="MobiDB-lite"/>
    </source>
</evidence>
<accession>A0AAD5BX42</accession>
<dbReference type="Pfam" id="PF13456">
    <property type="entry name" value="RVT_3"/>
    <property type="match status" value="1"/>
</dbReference>
<feature type="region of interest" description="Disordered" evidence="1">
    <location>
        <begin position="213"/>
        <end position="245"/>
    </location>
</feature>
<evidence type="ECO:0000259" key="2">
    <source>
        <dbReference type="Pfam" id="PF13456"/>
    </source>
</evidence>
<dbReference type="GO" id="GO:0004523">
    <property type="term" value="F:RNA-DNA hybrid ribonuclease activity"/>
    <property type="evidence" value="ECO:0007669"/>
    <property type="project" value="InterPro"/>
</dbReference>
<dbReference type="CDD" id="cd06222">
    <property type="entry name" value="RNase_H_like"/>
    <property type="match status" value="1"/>
</dbReference>
<dbReference type="PANTHER" id="PTHR47074:SF11">
    <property type="entry name" value="REVERSE TRANSCRIPTASE-LIKE PROTEIN"/>
    <property type="match status" value="1"/>
</dbReference>
<protein>
    <recommendedName>
        <fullName evidence="2">RNase H type-1 domain-containing protein</fullName>
    </recommendedName>
</protein>
<dbReference type="Proteomes" id="UP001206925">
    <property type="component" value="Unassembled WGS sequence"/>
</dbReference>
<name>A0AAD5BX42_AMBAR</name>
<evidence type="ECO:0000313" key="4">
    <source>
        <dbReference type="Proteomes" id="UP001206925"/>
    </source>
</evidence>
<sequence length="451" mass="50364">MAANCATVEANPVQKVLRSWSQPQTDWLKCNIDVGVFDSGRSLGHRCIIRDSIGRIVVARSVLLEGGGDPFMAETLSCREKVVIVECDALNVVNVVNKNTAFVSPVGLVLDECRELMAQFSNVRLCFVNRSANPAAHMLAKGPEYFQAIIIYQNPKSYNLLCSTIPYRSSPFVAFHRSSISFVFSPSSINFGRWQRRRGIMIRLFKVKEKQNEEAGNAKGTGPLKKQSAGELRLHKDSGSGPGRARMDAVGRVMQSWHAERRFDYGELLAVVNAYHGTTKVARCNRKVLFCGGVFFRHDSSRIIIARSYVPPLQRDERRNGPKSQLYFMKSELGKSDAAALMVYSVSVQLRGCRVLVTLTMLKENQLLMLMMSAVVLISEERWNSGLKWFKTNIGVIKGPGKLIQLAMNGIKVSVFVALNSWWSTTNWSTAVGEQLVVNSSDFTKKQIRVV</sequence>
<gene>
    <name evidence="3" type="ORF">M8C21_027048</name>
</gene>
<dbReference type="InterPro" id="IPR044730">
    <property type="entry name" value="RNase_H-like_dom_plant"/>
</dbReference>
<proteinExistence type="predicted"/>
<comment type="caution">
    <text evidence="3">The sequence shown here is derived from an EMBL/GenBank/DDBJ whole genome shotgun (WGS) entry which is preliminary data.</text>
</comment>
<feature type="domain" description="RNase H type-1" evidence="2">
    <location>
        <begin position="37"/>
        <end position="141"/>
    </location>
</feature>
<organism evidence="3 4">
    <name type="scientific">Ambrosia artemisiifolia</name>
    <name type="common">Common ragweed</name>
    <dbReference type="NCBI Taxonomy" id="4212"/>
    <lineage>
        <taxon>Eukaryota</taxon>
        <taxon>Viridiplantae</taxon>
        <taxon>Streptophyta</taxon>
        <taxon>Embryophyta</taxon>
        <taxon>Tracheophyta</taxon>
        <taxon>Spermatophyta</taxon>
        <taxon>Magnoliopsida</taxon>
        <taxon>eudicotyledons</taxon>
        <taxon>Gunneridae</taxon>
        <taxon>Pentapetalae</taxon>
        <taxon>asterids</taxon>
        <taxon>campanulids</taxon>
        <taxon>Asterales</taxon>
        <taxon>Asteraceae</taxon>
        <taxon>Asteroideae</taxon>
        <taxon>Heliantheae alliance</taxon>
        <taxon>Heliantheae</taxon>
        <taxon>Ambrosia</taxon>
    </lineage>
</organism>
<dbReference type="AlphaFoldDB" id="A0AAD5BX42"/>
<reference evidence="3" key="1">
    <citation type="submission" date="2022-06" db="EMBL/GenBank/DDBJ databases">
        <title>Uncovering the hologenomic basis of an extraordinary plant invasion.</title>
        <authorList>
            <person name="Bieker V.C."/>
            <person name="Martin M.D."/>
            <person name="Gilbert T."/>
            <person name="Hodgins K."/>
            <person name="Battlay P."/>
            <person name="Petersen B."/>
            <person name="Wilson J."/>
        </authorList>
    </citation>
    <scope>NUCLEOTIDE SEQUENCE</scope>
    <source>
        <strain evidence="3">AA19_3_7</strain>
        <tissue evidence="3">Leaf</tissue>
    </source>
</reference>